<name>A0A6G1IQG5_9PLEO</name>
<dbReference type="Proteomes" id="UP000799291">
    <property type="component" value="Unassembled WGS sequence"/>
</dbReference>
<feature type="region of interest" description="Disordered" evidence="6">
    <location>
        <begin position="1"/>
        <end position="25"/>
    </location>
</feature>
<keyword evidence="4" id="KW-0804">Transcription</keyword>
<dbReference type="Pfam" id="PF04082">
    <property type="entry name" value="Fungal_trans"/>
    <property type="match status" value="1"/>
</dbReference>
<reference evidence="8" key="1">
    <citation type="journal article" date="2020" name="Stud. Mycol.">
        <title>101 Dothideomycetes genomes: a test case for predicting lifestyles and emergence of pathogens.</title>
        <authorList>
            <person name="Haridas S."/>
            <person name="Albert R."/>
            <person name="Binder M."/>
            <person name="Bloem J."/>
            <person name="Labutti K."/>
            <person name="Salamov A."/>
            <person name="Andreopoulos B."/>
            <person name="Baker S."/>
            <person name="Barry K."/>
            <person name="Bills G."/>
            <person name="Bluhm B."/>
            <person name="Cannon C."/>
            <person name="Castanera R."/>
            <person name="Culley D."/>
            <person name="Daum C."/>
            <person name="Ezra D."/>
            <person name="Gonzalez J."/>
            <person name="Henrissat B."/>
            <person name="Kuo A."/>
            <person name="Liang C."/>
            <person name="Lipzen A."/>
            <person name="Lutzoni F."/>
            <person name="Magnuson J."/>
            <person name="Mondo S."/>
            <person name="Nolan M."/>
            <person name="Ohm R."/>
            <person name="Pangilinan J."/>
            <person name="Park H.-J."/>
            <person name="Ramirez L."/>
            <person name="Alfaro M."/>
            <person name="Sun H."/>
            <person name="Tritt A."/>
            <person name="Yoshinaga Y."/>
            <person name="Zwiers L.-H."/>
            <person name="Turgeon B."/>
            <person name="Goodwin S."/>
            <person name="Spatafora J."/>
            <person name="Crous P."/>
            <person name="Grigoriev I."/>
        </authorList>
    </citation>
    <scope>NUCLEOTIDE SEQUENCE</scope>
    <source>
        <strain evidence="8">CBS 122367</strain>
    </source>
</reference>
<gene>
    <name evidence="8" type="ORF">K458DRAFT_445204</name>
</gene>
<dbReference type="GO" id="GO:0003677">
    <property type="term" value="F:DNA binding"/>
    <property type="evidence" value="ECO:0007669"/>
    <property type="project" value="InterPro"/>
</dbReference>
<evidence type="ECO:0000256" key="1">
    <source>
        <dbReference type="ARBA" id="ARBA00004123"/>
    </source>
</evidence>
<dbReference type="InterPro" id="IPR050815">
    <property type="entry name" value="TF_fung"/>
</dbReference>
<dbReference type="InterPro" id="IPR007219">
    <property type="entry name" value="XnlR_reg_dom"/>
</dbReference>
<dbReference type="AlphaFoldDB" id="A0A6G1IQG5"/>
<comment type="subcellular location">
    <subcellularLocation>
        <location evidence="1">Nucleus</location>
    </subcellularLocation>
</comment>
<accession>A0A6G1IQG5</accession>
<dbReference type="PROSITE" id="PS00463">
    <property type="entry name" value="ZN2_CY6_FUNGAL_1"/>
    <property type="match status" value="2"/>
</dbReference>
<evidence type="ECO:0000256" key="3">
    <source>
        <dbReference type="ARBA" id="ARBA00023015"/>
    </source>
</evidence>
<evidence type="ECO:0000256" key="2">
    <source>
        <dbReference type="ARBA" id="ARBA00022723"/>
    </source>
</evidence>
<proteinExistence type="predicted"/>
<dbReference type="GO" id="GO:0008270">
    <property type="term" value="F:zinc ion binding"/>
    <property type="evidence" value="ECO:0007669"/>
    <property type="project" value="InterPro"/>
</dbReference>
<dbReference type="OrthoDB" id="103349at2759"/>
<dbReference type="SMART" id="SM00066">
    <property type="entry name" value="GAL4"/>
    <property type="match status" value="2"/>
</dbReference>
<dbReference type="GO" id="GO:0000981">
    <property type="term" value="F:DNA-binding transcription factor activity, RNA polymerase II-specific"/>
    <property type="evidence" value="ECO:0007669"/>
    <property type="project" value="InterPro"/>
</dbReference>
<dbReference type="Gene3D" id="4.10.240.10">
    <property type="entry name" value="Zn(2)-C6 fungal-type DNA-binding domain"/>
    <property type="match status" value="2"/>
</dbReference>
<evidence type="ECO:0000259" key="7">
    <source>
        <dbReference type="PROSITE" id="PS50048"/>
    </source>
</evidence>
<protein>
    <recommendedName>
        <fullName evidence="7">Zn(2)-C6 fungal-type domain-containing protein</fullName>
    </recommendedName>
</protein>
<evidence type="ECO:0000256" key="6">
    <source>
        <dbReference type="SAM" id="MobiDB-lite"/>
    </source>
</evidence>
<dbReference type="CDD" id="cd00067">
    <property type="entry name" value="GAL4"/>
    <property type="match status" value="2"/>
</dbReference>
<feature type="domain" description="Zn(2)-C6 fungal-type" evidence="7">
    <location>
        <begin position="88"/>
        <end position="118"/>
    </location>
</feature>
<feature type="region of interest" description="Disordered" evidence="6">
    <location>
        <begin position="644"/>
        <end position="701"/>
    </location>
</feature>
<feature type="domain" description="Zn(2)-C6 fungal-type" evidence="7">
    <location>
        <begin position="28"/>
        <end position="58"/>
    </location>
</feature>
<dbReference type="CDD" id="cd12148">
    <property type="entry name" value="fungal_TF_MHR"/>
    <property type="match status" value="1"/>
</dbReference>
<evidence type="ECO:0000313" key="8">
    <source>
        <dbReference type="EMBL" id="KAF2680486.1"/>
    </source>
</evidence>
<dbReference type="GO" id="GO:0006351">
    <property type="term" value="P:DNA-templated transcription"/>
    <property type="evidence" value="ECO:0007669"/>
    <property type="project" value="InterPro"/>
</dbReference>
<sequence length="804" mass="89300">MEASRDLGPSEEAVHGQGGRSRRRPVNACSTCRARKVKCDERPNGCLNCERLQLNCVQQPANRGTATLDSSDGSRAITGIKRKRTFRVCVPCRQSKIKCSGERPVCSRCRQRAATCVYDAEVAEPAWVQSIAPSTPSHTSPQNMGTSSASPTPPWNAVATVPPAQQMANCPPSLTWLFAPGLPPRTKLRSLLEAYFDNVHPLRVFAFVHRPSFMRMLEEGLLTESSDQALLYIMCALGARFFALEYSENTATLPRELIQRAGSQWAKIAEETFFADYSSISVTKLKVLVLLHDHEARTGNYAASFLLTGLIIRMAHALQINQEQSADILCKEETGVSNEVSLRESKRRLMWACYVVDVWAGSGVDQLTILNERDIKLQLPCNERQFLLQIPTVTERLQPGVVLDFIAAEDVPERPRDNMGMSAYYVRIVYIWQRVLRYIKHIDEVQQPWAPEAEFATLLGEIAAWKASHPSWLDFSSDNIYIRRASSQLGALFLVHCMYHHVLCDLHRISLPNLFKIREPFVFPLEQFTFMARLQTTCFENAQQVAVLTATTLQHGVRYLADAIVPSLVYNSSRIMLYYTARILDRTKPDAPMIIKRTIELIESNNQALREMSQLYPLAEPLYVTTELWLDKVRESIARGHATAYIAPPDPSAPNGGEAPEPSISSPSTAAEPIPDRPLPAMPAFGSTPIPTSEGLGPSAASTSLTGYNNYVTSSGYAYNMGPAPDSIQADAQSMLIGMPPDTTTSQADQLGSGYYPGMENLEQPMFDLNDLQNFFEWENAETEPPPTGVEGLGPLGWNGLSNM</sequence>
<keyword evidence="3" id="KW-0805">Transcription regulation</keyword>
<evidence type="ECO:0000313" key="9">
    <source>
        <dbReference type="Proteomes" id="UP000799291"/>
    </source>
</evidence>
<evidence type="ECO:0000256" key="4">
    <source>
        <dbReference type="ARBA" id="ARBA00023163"/>
    </source>
</evidence>
<dbReference type="GO" id="GO:0005634">
    <property type="term" value="C:nucleus"/>
    <property type="evidence" value="ECO:0007669"/>
    <property type="project" value="UniProtKB-SubCell"/>
</dbReference>
<keyword evidence="2" id="KW-0479">Metal-binding</keyword>
<organism evidence="8 9">
    <name type="scientific">Lentithecium fluviatile CBS 122367</name>
    <dbReference type="NCBI Taxonomy" id="1168545"/>
    <lineage>
        <taxon>Eukaryota</taxon>
        <taxon>Fungi</taxon>
        <taxon>Dikarya</taxon>
        <taxon>Ascomycota</taxon>
        <taxon>Pezizomycotina</taxon>
        <taxon>Dothideomycetes</taxon>
        <taxon>Pleosporomycetidae</taxon>
        <taxon>Pleosporales</taxon>
        <taxon>Massarineae</taxon>
        <taxon>Lentitheciaceae</taxon>
        <taxon>Lentithecium</taxon>
    </lineage>
</organism>
<dbReference type="SMART" id="SM00906">
    <property type="entry name" value="Fungal_trans"/>
    <property type="match status" value="1"/>
</dbReference>
<dbReference type="PANTHER" id="PTHR47338:SF7">
    <property type="entry name" value="ZN(II)2CYS6 TRANSCRIPTION FACTOR (EUROFUNG)"/>
    <property type="match status" value="1"/>
</dbReference>
<keyword evidence="9" id="KW-1185">Reference proteome</keyword>
<evidence type="ECO:0000256" key="5">
    <source>
        <dbReference type="ARBA" id="ARBA00023242"/>
    </source>
</evidence>
<dbReference type="InterPro" id="IPR001138">
    <property type="entry name" value="Zn2Cys6_DnaBD"/>
</dbReference>
<feature type="region of interest" description="Disordered" evidence="6">
    <location>
        <begin position="782"/>
        <end position="804"/>
    </location>
</feature>
<dbReference type="InterPro" id="IPR036864">
    <property type="entry name" value="Zn2-C6_fun-type_DNA-bd_sf"/>
</dbReference>
<dbReference type="PROSITE" id="PS50048">
    <property type="entry name" value="ZN2_CY6_FUNGAL_2"/>
    <property type="match status" value="2"/>
</dbReference>
<dbReference type="PANTHER" id="PTHR47338">
    <property type="entry name" value="ZN(II)2CYS6 TRANSCRIPTION FACTOR (EUROFUNG)-RELATED"/>
    <property type="match status" value="1"/>
</dbReference>
<dbReference type="EMBL" id="MU005596">
    <property type="protein sequence ID" value="KAF2680486.1"/>
    <property type="molecule type" value="Genomic_DNA"/>
</dbReference>
<feature type="region of interest" description="Disordered" evidence="6">
    <location>
        <begin position="131"/>
        <end position="158"/>
    </location>
</feature>
<keyword evidence="5" id="KW-0539">Nucleus</keyword>
<dbReference type="Pfam" id="PF00172">
    <property type="entry name" value="Zn_clus"/>
    <property type="match status" value="2"/>
</dbReference>
<feature type="compositionally biased region" description="Polar residues" evidence="6">
    <location>
        <begin position="131"/>
        <end position="150"/>
    </location>
</feature>
<dbReference type="SUPFAM" id="SSF57701">
    <property type="entry name" value="Zn2/Cys6 DNA-binding domain"/>
    <property type="match status" value="2"/>
</dbReference>